<dbReference type="HOGENOM" id="CLU_2471224_0_0_1"/>
<dbReference type="Proteomes" id="UP000008281">
    <property type="component" value="Unassembled WGS sequence"/>
</dbReference>
<name>E3MUH5_CAERE</name>
<dbReference type="InParanoid" id="E3MUH5"/>
<gene>
    <name evidence="2" type="ORF">CRE_21944</name>
</gene>
<reference evidence="2" key="1">
    <citation type="submission" date="2007-07" db="EMBL/GenBank/DDBJ databases">
        <title>PCAP assembly of the Caenorhabditis remanei genome.</title>
        <authorList>
            <consortium name="The Caenorhabditis remanei Sequencing Consortium"/>
            <person name="Wilson R.K."/>
        </authorList>
    </citation>
    <scope>NUCLEOTIDE SEQUENCE [LARGE SCALE GENOMIC DNA]</scope>
    <source>
        <strain evidence="2">PB4641</strain>
    </source>
</reference>
<protein>
    <submittedName>
        <fullName evidence="2">Uncharacterized protein</fullName>
    </submittedName>
</protein>
<sequence>MRSRGKDQSCFSSKQSILKQSDKQQERRETRRICLQKTMPMIRKTGKRKGSLKIRNVYSSNLKKSKTGMYTKSMVVNNGKVIVCARNR</sequence>
<keyword evidence="3" id="KW-1185">Reference proteome</keyword>
<evidence type="ECO:0000313" key="2">
    <source>
        <dbReference type="EMBL" id="EFP09657.1"/>
    </source>
</evidence>
<dbReference type="EMBL" id="DS268479">
    <property type="protein sequence ID" value="EFP09657.1"/>
    <property type="molecule type" value="Genomic_DNA"/>
</dbReference>
<dbReference type="AlphaFoldDB" id="E3MUH5"/>
<proteinExistence type="predicted"/>
<feature type="compositionally biased region" description="Basic and acidic residues" evidence="1">
    <location>
        <begin position="20"/>
        <end position="30"/>
    </location>
</feature>
<feature type="region of interest" description="Disordered" evidence="1">
    <location>
        <begin position="1"/>
        <end position="30"/>
    </location>
</feature>
<organism evidence="3">
    <name type="scientific">Caenorhabditis remanei</name>
    <name type="common">Caenorhabditis vulgaris</name>
    <dbReference type="NCBI Taxonomy" id="31234"/>
    <lineage>
        <taxon>Eukaryota</taxon>
        <taxon>Metazoa</taxon>
        <taxon>Ecdysozoa</taxon>
        <taxon>Nematoda</taxon>
        <taxon>Chromadorea</taxon>
        <taxon>Rhabditida</taxon>
        <taxon>Rhabditina</taxon>
        <taxon>Rhabditomorpha</taxon>
        <taxon>Rhabditoidea</taxon>
        <taxon>Rhabditidae</taxon>
        <taxon>Peloderinae</taxon>
        <taxon>Caenorhabditis</taxon>
    </lineage>
</organism>
<evidence type="ECO:0000256" key="1">
    <source>
        <dbReference type="SAM" id="MobiDB-lite"/>
    </source>
</evidence>
<evidence type="ECO:0000313" key="3">
    <source>
        <dbReference type="Proteomes" id="UP000008281"/>
    </source>
</evidence>
<accession>E3MUH5</accession>
<feature type="compositionally biased region" description="Polar residues" evidence="1">
    <location>
        <begin position="9"/>
        <end position="19"/>
    </location>
</feature>